<feature type="active site" evidence="14">
    <location>
        <position position="116"/>
    </location>
</feature>
<comment type="pathway">
    <text evidence="1 14">Lipid metabolism; fatty acid biosynthesis.</text>
</comment>
<dbReference type="CDD" id="cd00830">
    <property type="entry name" value="KAS_III"/>
    <property type="match status" value="1"/>
</dbReference>
<dbReference type="InterPro" id="IPR004655">
    <property type="entry name" value="FabH"/>
</dbReference>
<comment type="function">
    <text evidence="14">Catalyzes the condensation reaction of fatty acid synthesis by the addition to an acyl acceptor of two carbons from malonyl-ACP. Catalyzes the first condensation reaction which initiates fatty acid synthesis and may therefore play a role in governing the total rate of fatty acid production. Possesses both acetoacetyl-ACP synthase and acetyl transacylase activities. Its substrate specificity determines the biosynthesis of branched-chain and/or straight-chain of fatty acids.</text>
</comment>
<evidence type="ECO:0000256" key="12">
    <source>
        <dbReference type="ARBA" id="ARBA00052467"/>
    </source>
</evidence>
<evidence type="ECO:0000259" key="15">
    <source>
        <dbReference type="Pfam" id="PF08541"/>
    </source>
</evidence>
<comment type="catalytic activity">
    <reaction evidence="13">
        <text>3-methylbutanoyl-CoA + malonyl-[ACP] + H(+) = 5-methyl-3-oxohexanoyl-[ACP] + CO2 + CoA</text>
        <dbReference type="Rhea" id="RHEA:42272"/>
        <dbReference type="Rhea" id="RHEA-COMP:9623"/>
        <dbReference type="Rhea" id="RHEA-COMP:9941"/>
        <dbReference type="ChEBI" id="CHEBI:15378"/>
        <dbReference type="ChEBI" id="CHEBI:16526"/>
        <dbReference type="ChEBI" id="CHEBI:57287"/>
        <dbReference type="ChEBI" id="CHEBI:57345"/>
        <dbReference type="ChEBI" id="CHEBI:78449"/>
        <dbReference type="ChEBI" id="CHEBI:78822"/>
        <dbReference type="EC" id="2.3.1.300"/>
    </reaction>
    <physiologicalReaction direction="left-to-right" evidence="13">
        <dbReference type="Rhea" id="RHEA:42273"/>
    </physiologicalReaction>
</comment>
<evidence type="ECO:0000256" key="3">
    <source>
        <dbReference type="ARBA" id="ARBA00022490"/>
    </source>
</evidence>
<evidence type="ECO:0000259" key="16">
    <source>
        <dbReference type="Pfam" id="PF08545"/>
    </source>
</evidence>
<organism evidence="17 18">
    <name type="scientific">Halonatronomonas betaini</name>
    <dbReference type="NCBI Taxonomy" id="2778430"/>
    <lineage>
        <taxon>Bacteria</taxon>
        <taxon>Bacillati</taxon>
        <taxon>Bacillota</taxon>
        <taxon>Clostridia</taxon>
        <taxon>Halanaerobiales</taxon>
        <taxon>Halarsenatibacteraceae</taxon>
        <taxon>Halonatronomonas</taxon>
    </lineage>
</organism>
<dbReference type="RefSeq" id="WP_270453687.1">
    <property type="nucleotide sequence ID" value="NZ_JADPIE010000003.1"/>
</dbReference>
<evidence type="ECO:0000256" key="10">
    <source>
        <dbReference type="ARBA" id="ARBA00051096"/>
    </source>
</evidence>
<keyword evidence="4 14" id="KW-0444">Lipid biosynthesis</keyword>
<feature type="active site" evidence="14">
    <location>
        <position position="255"/>
    </location>
</feature>
<feature type="region of interest" description="ACP-binding" evidence="14">
    <location>
        <begin position="256"/>
        <end position="260"/>
    </location>
</feature>
<dbReference type="FunFam" id="3.40.47.10:FF:000004">
    <property type="entry name" value="3-oxoacyl-[acyl-carrier-protein] synthase 3"/>
    <property type="match status" value="1"/>
</dbReference>
<keyword evidence="5 14" id="KW-0808">Transferase</keyword>
<comment type="subcellular location">
    <subcellularLocation>
        <location evidence="14">Cytoplasm</location>
    </subcellularLocation>
</comment>
<dbReference type="EC" id="2.3.1.180" evidence="14"/>
<name>A0A931AUJ7_9FIRM</name>
<dbReference type="HAMAP" id="MF_01815">
    <property type="entry name" value="FabH"/>
    <property type="match status" value="1"/>
</dbReference>
<dbReference type="SUPFAM" id="SSF53901">
    <property type="entry name" value="Thiolase-like"/>
    <property type="match status" value="1"/>
</dbReference>
<evidence type="ECO:0000256" key="1">
    <source>
        <dbReference type="ARBA" id="ARBA00005194"/>
    </source>
</evidence>
<keyword evidence="9 14" id="KW-0012">Acyltransferase</keyword>
<feature type="domain" description="Beta-ketoacyl-[acyl-carrier-protein] synthase III N-terminal" evidence="16">
    <location>
        <begin position="110"/>
        <end position="187"/>
    </location>
</feature>
<evidence type="ECO:0000256" key="7">
    <source>
        <dbReference type="ARBA" id="ARBA00023098"/>
    </source>
</evidence>
<evidence type="ECO:0000256" key="8">
    <source>
        <dbReference type="ARBA" id="ARBA00023160"/>
    </source>
</evidence>
<dbReference type="GO" id="GO:0005737">
    <property type="term" value="C:cytoplasm"/>
    <property type="evidence" value="ECO:0007669"/>
    <property type="project" value="UniProtKB-SubCell"/>
</dbReference>
<evidence type="ECO:0000256" key="5">
    <source>
        <dbReference type="ARBA" id="ARBA00022679"/>
    </source>
</evidence>
<evidence type="ECO:0000313" key="17">
    <source>
        <dbReference type="EMBL" id="MBF8436775.1"/>
    </source>
</evidence>
<keyword evidence="8 14" id="KW-0275">Fatty acid biosynthesis</keyword>
<feature type="domain" description="Beta-ketoacyl-[acyl-carrier-protein] synthase III C-terminal" evidence="15">
    <location>
        <begin position="239"/>
        <end position="328"/>
    </location>
</feature>
<comment type="subunit">
    <text evidence="14">Homodimer.</text>
</comment>
<comment type="catalytic activity">
    <reaction evidence="12">
        <text>2-methylpropanoyl-CoA + malonyl-[ACP] + H(+) = 4-methyl-3-oxopentanoyl-[ACP] + CO2 + CoA</text>
        <dbReference type="Rhea" id="RHEA:42268"/>
        <dbReference type="Rhea" id="RHEA-COMP:9623"/>
        <dbReference type="Rhea" id="RHEA-COMP:9940"/>
        <dbReference type="ChEBI" id="CHEBI:15378"/>
        <dbReference type="ChEBI" id="CHEBI:16526"/>
        <dbReference type="ChEBI" id="CHEBI:57287"/>
        <dbReference type="ChEBI" id="CHEBI:57338"/>
        <dbReference type="ChEBI" id="CHEBI:78449"/>
        <dbReference type="ChEBI" id="CHEBI:78820"/>
        <dbReference type="EC" id="2.3.1.300"/>
    </reaction>
    <physiologicalReaction direction="left-to-right" evidence="12">
        <dbReference type="Rhea" id="RHEA:42269"/>
    </physiologicalReaction>
</comment>
<accession>A0A931AUJ7</accession>
<dbReference type="PANTHER" id="PTHR34069:SF2">
    <property type="entry name" value="BETA-KETOACYL-[ACYL-CARRIER-PROTEIN] SYNTHASE III"/>
    <property type="match status" value="1"/>
</dbReference>
<dbReference type="AlphaFoldDB" id="A0A931AUJ7"/>
<evidence type="ECO:0000256" key="11">
    <source>
        <dbReference type="ARBA" id="ARBA00052407"/>
    </source>
</evidence>
<comment type="similarity">
    <text evidence="2 14">Belongs to the thiolase-like superfamily. FabH family.</text>
</comment>
<dbReference type="NCBIfam" id="TIGR00747">
    <property type="entry name" value="fabH"/>
    <property type="match status" value="1"/>
</dbReference>
<dbReference type="GO" id="GO:0044550">
    <property type="term" value="P:secondary metabolite biosynthetic process"/>
    <property type="evidence" value="ECO:0007669"/>
    <property type="project" value="TreeGrafter"/>
</dbReference>
<keyword evidence="18" id="KW-1185">Reference proteome</keyword>
<feature type="active site" evidence="14">
    <location>
        <position position="285"/>
    </location>
</feature>
<dbReference type="GO" id="GO:0006633">
    <property type="term" value="P:fatty acid biosynthetic process"/>
    <property type="evidence" value="ECO:0007669"/>
    <property type="project" value="UniProtKB-UniRule"/>
</dbReference>
<evidence type="ECO:0000256" key="13">
    <source>
        <dbReference type="ARBA" id="ARBA00052985"/>
    </source>
</evidence>
<evidence type="ECO:0000256" key="2">
    <source>
        <dbReference type="ARBA" id="ARBA00008642"/>
    </source>
</evidence>
<comment type="catalytic activity">
    <reaction evidence="10">
        <text>malonyl-[ACP] + acetyl-CoA + H(+) = 3-oxobutanoyl-[ACP] + CO2 + CoA</text>
        <dbReference type="Rhea" id="RHEA:12080"/>
        <dbReference type="Rhea" id="RHEA-COMP:9623"/>
        <dbReference type="Rhea" id="RHEA-COMP:9625"/>
        <dbReference type="ChEBI" id="CHEBI:15378"/>
        <dbReference type="ChEBI" id="CHEBI:16526"/>
        <dbReference type="ChEBI" id="CHEBI:57287"/>
        <dbReference type="ChEBI" id="CHEBI:57288"/>
        <dbReference type="ChEBI" id="CHEBI:78449"/>
        <dbReference type="ChEBI" id="CHEBI:78450"/>
        <dbReference type="EC" id="2.3.1.180"/>
    </reaction>
    <physiologicalReaction direction="left-to-right" evidence="10">
        <dbReference type="Rhea" id="RHEA:12081"/>
    </physiologicalReaction>
</comment>
<comment type="caution">
    <text evidence="17">The sequence shown here is derived from an EMBL/GenBank/DDBJ whole genome shotgun (WGS) entry which is preliminary data.</text>
</comment>
<dbReference type="Pfam" id="PF08541">
    <property type="entry name" value="ACP_syn_III_C"/>
    <property type="match status" value="1"/>
</dbReference>
<gene>
    <name evidence="14" type="primary">fabH</name>
    <name evidence="17" type="ORF">I0Q91_06790</name>
</gene>
<evidence type="ECO:0000313" key="18">
    <source>
        <dbReference type="Proteomes" id="UP000621436"/>
    </source>
</evidence>
<protein>
    <recommendedName>
        <fullName evidence="14">Beta-ketoacyl-[acyl-carrier-protein] synthase III</fullName>
        <shortName evidence="14">Beta-ketoacyl-ACP synthase III</shortName>
        <shortName evidence="14">KAS III</shortName>
        <ecNumber evidence="14">2.3.1.180</ecNumber>
    </recommendedName>
    <alternativeName>
        <fullName evidence="14">3-oxoacyl-[acyl-carrier-protein] synthase 3</fullName>
    </alternativeName>
    <alternativeName>
        <fullName evidence="14">3-oxoacyl-[acyl-carrier-protein] synthase III</fullName>
    </alternativeName>
</protein>
<sequence>MNKNRKAVITGVGKYVPEKVLTNFDLEEMVDTSDEWIRQRTGIEKRHIAADDQPTSDLAFKAAEEALADAGLSGEELDLIIVATVTPDMAFPATACLIQDKLGAKDAAAFDLEAGCSGFVYALSVGSQFIESGQYENVLIIGAETLSKIVNWKDRGTCILFGDGAGAAVLQAGEKGGILATHLGSDGSGGNTLYQEAGGSLNPACERTVTNNMHTITMEGNKVFRFAVKKMGAASLKVLEEAGLEPDDVDFFVPHQANTRIISAAAKRLKLDEDSVIVNLPEYGNTSSASVPIALAEAVENNRIKDGDILVLVAFGAGLTWASAVLEWNQGG</sequence>
<keyword evidence="14" id="KW-0511">Multifunctional enzyme</keyword>
<proteinExistence type="inferred from homology"/>
<keyword evidence="7 14" id="KW-0443">Lipid metabolism</keyword>
<dbReference type="Proteomes" id="UP000621436">
    <property type="component" value="Unassembled WGS sequence"/>
</dbReference>
<dbReference type="InterPro" id="IPR013747">
    <property type="entry name" value="ACP_syn_III_C"/>
</dbReference>
<dbReference type="Pfam" id="PF08545">
    <property type="entry name" value="ACP_syn_III"/>
    <property type="match status" value="1"/>
</dbReference>
<comment type="catalytic activity">
    <reaction evidence="11">
        <text>(2S)-2-methylbutanoyl-CoA + malonyl-[ACP] + H(+) = (4S)-4-methyl-3-oxohexanoyl-[ACP] + CO2 + CoA</text>
        <dbReference type="Rhea" id="RHEA:42276"/>
        <dbReference type="Rhea" id="RHEA-COMP:9623"/>
        <dbReference type="Rhea" id="RHEA-COMP:17148"/>
        <dbReference type="ChEBI" id="CHEBI:15378"/>
        <dbReference type="ChEBI" id="CHEBI:16526"/>
        <dbReference type="ChEBI" id="CHEBI:57287"/>
        <dbReference type="ChEBI" id="CHEBI:78449"/>
        <dbReference type="ChEBI" id="CHEBI:88166"/>
        <dbReference type="ChEBI" id="CHEBI:167462"/>
        <dbReference type="EC" id="2.3.1.300"/>
    </reaction>
    <physiologicalReaction direction="left-to-right" evidence="11">
        <dbReference type="Rhea" id="RHEA:42277"/>
    </physiologicalReaction>
</comment>
<dbReference type="GO" id="GO:0033818">
    <property type="term" value="F:beta-ketoacyl-acyl-carrier-protein synthase III activity"/>
    <property type="evidence" value="ECO:0007669"/>
    <property type="project" value="UniProtKB-UniRule"/>
</dbReference>
<keyword evidence="3 14" id="KW-0963">Cytoplasm</keyword>
<dbReference type="InterPro" id="IPR016039">
    <property type="entry name" value="Thiolase-like"/>
</dbReference>
<evidence type="ECO:0000256" key="9">
    <source>
        <dbReference type="ARBA" id="ARBA00023315"/>
    </source>
</evidence>
<keyword evidence="6 14" id="KW-0276">Fatty acid metabolism</keyword>
<evidence type="ECO:0000256" key="4">
    <source>
        <dbReference type="ARBA" id="ARBA00022516"/>
    </source>
</evidence>
<dbReference type="PANTHER" id="PTHR34069">
    <property type="entry name" value="3-OXOACYL-[ACYL-CARRIER-PROTEIN] SYNTHASE 3"/>
    <property type="match status" value="1"/>
</dbReference>
<evidence type="ECO:0000256" key="6">
    <source>
        <dbReference type="ARBA" id="ARBA00022832"/>
    </source>
</evidence>
<dbReference type="Gene3D" id="3.40.47.10">
    <property type="match status" value="1"/>
</dbReference>
<dbReference type="InterPro" id="IPR013751">
    <property type="entry name" value="ACP_syn_III_N"/>
</dbReference>
<dbReference type="EMBL" id="JADPIE010000003">
    <property type="protein sequence ID" value="MBF8436775.1"/>
    <property type="molecule type" value="Genomic_DNA"/>
</dbReference>
<reference evidence="17" key="1">
    <citation type="submission" date="2020-11" db="EMBL/GenBank/DDBJ databases">
        <title>Halonatronomonas betainensis gen. nov., sp. nov. a novel haloalkaliphilic representative of the family Halanaerobiacae capable of betaine degradation.</title>
        <authorList>
            <person name="Boltyanskaya Y."/>
            <person name="Kevbrin V."/>
            <person name="Detkova E."/>
            <person name="Grouzdev D.S."/>
            <person name="Koziaeva V."/>
            <person name="Zhilina T."/>
        </authorList>
    </citation>
    <scope>NUCLEOTIDE SEQUENCE</scope>
    <source>
        <strain evidence="17">Z-7014</strain>
    </source>
</reference>
<comment type="domain">
    <text evidence="14">The last Arg residue of the ACP-binding site is essential for the weak association between ACP/AcpP and FabH.</text>
</comment>
<dbReference type="GO" id="GO:0004315">
    <property type="term" value="F:3-oxoacyl-[acyl-carrier-protein] synthase activity"/>
    <property type="evidence" value="ECO:0007669"/>
    <property type="project" value="InterPro"/>
</dbReference>
<evidence type="ECO:0000256" key="14">
    <source>
        <dbReference type="HAMAP-Rule" id="MF_01815"/>
    </source>
</evidence>
<dbReference type="NCBIfam" id="NF006829">
    <property type="entry name" value="PRK09352.1"/>
    <property type="match status" value="1"/>
</dbReference>